<dbReference type="EMBL" id="AP022620">
    <property type="protein sequence ID" value="BBZ77260.1"/>
    <property type="molecule type" value="Genomic_DNA"/>
</dbReference>
<dbReference type="InterPro" id="IPR036390">
    <property type="entry name" value="WH_DNA-bd_sf"/>
</dbReference>
<dbReference type="Gene3D" id="3.30.70.920">
    <property type="match status" value="2"/>
</dbReference>
<dbReference type="InterPro" id="IPR019887">
    <property type="entry name" value="Tscrpt_reg_AsnC/Lrp_C"/>
</dbReference>
<dbReference type="GO" id="GO:0005829">
    <property type="term" value="C:cytosol"/>
    <property type="evidence" value="ECO:0007669"/>
    <property type="project" value="TreeGrafter"/>
</dbReference>
<feature type="domain" description="HTH asnC-type" evidence="4">
    <location>
        <begin position="192"/>
        <end position="252"/>
    </location>
</feature>
<dbReference type="GO" id="GO:0043565">
    <property type="term" value="F:sequence-specific DNA binding"/>
    <property type="evidence" value="ECO:0007669"/>
    <property type="project" value="InterPro"/>
</dbReference>
<accession>A0A6N4W5M5</accession>
<dbReference type="SUPFAM" id="SSF54909">
    <property type="entry name" value="Dimeric alpha+beta barrel"/>
    <property type="match status" value="2"/>
</dbReference>
<keyword evidence="1" id="KW-0805">Transcription regulation</keyword>
<dbReference type="KEGG" id="many:MANY_25970"/>
<sequence>MVFAVAPRPGVNRAKTTTFGQGLPTEPVDLDTLDRALIEALTVDGRAGNRALAARLKVNEVTVAARLRRLEDSGVMRVVAITDMRLFGHREFAFAMIQVAGRPVHAVATEIAKLTESIGVTICIGRFDIMVAILGRDRKHLADLFGRVLPKIKGVTSVHGSFALDVLKHDSKWGLLRAEAGATPEAQVSDTVDQMDLSIIALLQQNARRSNRQIAADLGVSEGTVRVRIKRMVAERVFRIQAVSDVELSGLGAHAYLLVSTAPGKADDIAKALARRDDIVQVTRVLDTVEVVAVMQSPDDATLVASVFDEIALLPGVRRAEIVAGVASPKHTYAWTWIV</sequence>
<dbReference type="AlphaFoldDB" id="A0A6N4W5M5"/>
<feature type="domain" description="HTH asnC-type" evidence="4">
    <location>
        <begin position="30"/>
        <end position="90"/>
    </location>
</feature>
<dbReference type="SUPFAM" id="SSF46785">
    <property type="entry name" value="Winged helix' DNA-binding domain"/>
    <property type="match status" value="2"/>
</dbReference>
<reference evidence="5 6" key="1">
    <citation type="journal article" date="2019" name="Emerg. Microbes Infect.">
        <title>Comprehensive subspecies identification of 175 nontuberculous mycobacteria species based on 7547 genomic profiles.</title>
        <authorList>
            <person name="Matsumoto Y."/>
            <person name="Kinjo T."/>
            <person name="Motooka D."/>
            <person name="Nabeya D."/>
            <person name="Jung N."/>
            <person name="Uechi K."/>
            <person name="Horii T."/>
            <person name="Iida T."/>
            <person name="Fujita J."/>
            <person name="Nakamura S."/>
        </authorList>
    </citation>
    <scope>NUCLEOTIDE SEQUENCE [LARGE SCALE GENOMIC DNA]</scope>
    <source>
        <strain evidence="5 6">JCM 30275</strain>
    </source>
</reference>
<proteinExistence type="predicted"/>
<keyword evidence="6" id="KW-1185">Reference proteome</keyword>
<evidence type="ECO:0000259" key="4">
    <source>
        <dbReference type="PROSITE" id="PS50956"/>
    </source>
</evidence>
<evidence type="ECO:0000313" key="5">
    <source>
        <dbReference type="EMBL" id="BBZ77260.1"/>
    </source>
</evidence>
<evidence type="ECO:0000313" key="6">
    <source>
        <dbReference type="Proteomes" id="UP000467249"/>
    </source>
</evidence>
<gene>
    <name evidence="5" type="ORF">MANY_25970</name>
</gene>
<dbReference type="PRINTS" id="PR00033">
    <property type="entry name" value="HTHASNC"/>
</dbReference>
<evidence type="ECO:0000256" key="3">
    <source>
        <dbReference type="ARBA" id="ARBA00023163"/>
    </source>
</evidence>
<dbReference type="Proteomes" id="UP000467249">
    <property type="component" value="Chromosome"/>
</dbReference>
<dbReference type="Gene3D" id="1.10.10.10">
    <property type="entry name" value="Winged helix-like DNA-binding domain superfamily/Winged helix DNA-binding domain"/>
    <property type="match status" value="2"/>
</dbReference>
<keyword evidence="3" id="KW-0804">Transcription</keyword>
<evidence type="ECO:0000256" key="2">
    <source>
        <dbReference type="ARBA" id="ARBA00023125"/>
    </source>
</evidence>
<dbReference type="PANTHER" id="PTHR30154">
    <property type="entry name" value="LEUCINE-RESPONSIVE REGULATORY PROTEIN"/>
    <property type="match status" value="1"/>
</dbReference>
<dbReference type="GO" id="GO:0043200">
    <property type="term" value="P:response to amino acid"/>
    <property type="evidence" value="ECO:0007669"/>
    <property type="project" value="TreeGrafter"/>
</dbReference>
<organism evidence="5 6">
    <name type="scientific">Mycolicibacterium anyangense</name>
    <dbReference type="NCBI Taxonomy" id="1431246"/>
    <lineage>
        <taxon>Bacteria</taxon>
        <taxon>Bacillati</taxon>
        <taxon>Actinomycetota</taxon>
        <taxon>Actinomycetes</taxon>
        <taxon>Mycobacteriales</taxon>
        <taxon>Mycobacteriaceae</taxon>
        <taxon>Mycolicibacterium</taxon>
    </lineage>
</organism>
<dbReference type="InterPro" id="IPR011008">
    <property type="entry name" value="Dimeric_a/b-barrel"/>
</dbReference>
<name>A0A6N4W5M5_9MYCO</name>
<evidence type="ECO:0000256" key="1">
    <source>
        <dbReference type="ARBA" id="ARBA00023015"/>
    </source>
</evidence>
<dbReference type="Pfam" id="PF13404">
    <property type="entry name" value="HTH_AsnC-type"/>
    <property type="match status" value="2"/>
</dbReference>
<dbReference type="PROSITE" id="PS50956">
    <property type="entry name" value="HTH_ASNC_2"/>
    <property type="match status" value="2"/>
</dbReference>
<keyword evidence="2" id="KW-0238">DNA-binding</keyword>
<dbReference type="Pfam" id="PF01037">
    <property type="entry name" value="AsnC_trans_reg"/>
    <property type="match status" value="1"/>
</dbReference>
<dbReference type="PANTHER" id="PTHR30154:SF34">
    <property type="entry name" value="TRANSCRIPTIONAL REGULATOR AZLB"/>
    <property type="match status" value="1"/>
</dbReference>
<protein>
    <recommendedName>
        <fullName evidence="4">HTH asnC-type domain-containing protein</fullName>
    </recommendedName>
</protein>
<dbReference type="InterPro" id="IPR000485">
    <property type="entry name" value="AsnC-type_HTH_dom"/>
</dbReference>
<dbReference type="InterPro" id="IPR036388">
    <property type="entry name" value="WH-like_DNA-bd_sf"/>
</dbReference>
<dbReference type="InterPro" id="IPR019888">
    <property type="entry name" value="Tscrpt_reg_AsnC-like"/>
</dbReference>
<dbReference type="SMART" id="SM00344">
    <property type="entry name" value="HTH_ASNC"/>
    <property type="match status" value="2"/>
</dbReference>